<dbReference type="PANTHER" id="PTHR47723:SF13">
    <property type="entry name" value="PUTATIVE-RELATED"/>
    <property type="match status" value="1"/>
</dbReference>
<protein>
    <recommendedName>
        <fullName evidence="1">RNase H type-1 domain-containing protein</fullName>
    </recommendedName>
</protein>
<comment type="caution">
    <text evidence="2">The sequence shown here is derived from an EMBL/GenBank/DDBJ whole genome shotgun (WGS) entry which is preliminary data.</text>
</comment>
<dbReference type="GO" id="GO:0004523">
    <property type="term" value="F:RNA-DNA hybrid ribonuclease activity"/>
    <property type="evidence" value="ECO:0007669"/>
    <property type="project" value="InterPro"/>
</dbReference>
<accession>A0AAD4W4U5</accession>
<feature type="domain" description="RNase H type-1" evidence="1">
    <location>
        <begin position="79"/>
        <end position="138"/>
    </location>
</feature>
<dbReference type="EMBL" id="JAJFAZ020000004">
    <property type="protein sequence ID" value="KAI5335626.1"/>
    <property type="molecule type" value="Genomic_DNA"/>
</dbReference>
<evidence type="ECO:0000313" key="3">
    <source>
        <dbReference type="Proteomes" id="UP001054821"/>
    </source>
</evidence>
<dbReference type="InterPro" id="IPR053151">
    <property type="entry name" value="RNase_H-like"/>
</dbReference>
<dbReference type="InterPro" id="IPR002156">
    <property type="entry name" value="RNaseH_domain"/>
</dbReference>
<evidence type="ECO:0000259" key="1">
    <source>
        <dbReference type="Pfam" id="PF13456"/>
    </source>
</evidence>
<evidence type="ECO:0000313" key="2">
    <source>
        <dbReference type="EMBL" id="KAI5335626.1"/>
    </source>
</evidence>
<dbReference type="AlphaFoldDB" id="A0AAD4W4U5"/>
<organism evidence="2 3">
    <name type="scientific">Prunus dulcis</name>
    <name type="common">Almond</name>
    <name type="synonym">Amygdalus dulcis</name>
    <dbReference type="NCBI Taxonomy" id="3755"/>
    <lineage>
        <taxon>Eukaryota</taxon>
        <taxon>Viridiplantae</taxon>
        <taxon>Streptophyta</taxon>
        <taxon>Embryophyta</taxon>
        <taxon>Tracheophyta</taxon>
        <taxon>Spermatophyta</taxon>
        <taxon>Magnoliopsida</taxon>
        <taxon>eudicotyledons</taxon>
        <taxon>Gunneridae</taxon>
        <taxon>Pentapetalae</taxon>
        <taxon>rosids</taxon>
        <taxon>fabids</taxon>
        <taxon>Rosales</taxon>
        <taxon>Rosaceae</taxon>
        <taxon>Amygdaloideae</taxon>
        <taxon>Amygdaleae</taxon>
        <taxon>Prunus</taxon>
    </lineage>
</organism>
<gene>
    <name evidence="2" type="ORF">L3X38_025759</name>
</gene>
<keyword evidence="3" id="KW-1185">Reference proteome</keyword>
<proteinExistence type="predicted"/>
<sequence length="142" mass="15702">MDLEKQIGRLGRRHVAEYRWSWRRADVSVRWFKFFHRALADVSVTRGLMSAHAGWTSGSSRLRAGPSWSCPPEGFYKLNVDGAINNTTGLHSICAVVRNDYGVFMGALAMQSPHEISILAIELQAIYRGVLFAAGAGFSLSS</sequence>
<dbReference type="Proteomes" id="UP001054821">
    <property type="component" value="Chromosome 4"/>
</dbReference>
<reference evidence="2 3" key="1">
    <citation type="journal article" date="2022" name="G3 (Bethesda)">
        <title>Whole-genome sequence and methylome profiling of the almond [Prunus dulcis (Mill.) D.A. Webb] cultivar 'Nonpareil'.</title>
        <authorList>
            <person name="D'Amico-Willman K.M."/>
            <person name="Ouma W.Z."/>
            <person name="Meulia T."/>
            <person name="Sideli G.M."/>
            <person name="Gradziel T.M."/>
            <person name="Fresnedo-Ramirez J."/>
        </authorList>
    </citation>
    <scope>NUCLEOTIDE SEQUENCE [LARGE SCALE GENOMIC DNA]</scope>
    <source>
        <strain evidence="2">Clone GOH B32 T37-40</strain>
    </source>
</reference>
<dbReference type="GO" id="GO:0003676">
    <property type="term" value="F:nucleic acid binding"/>
    <property type="evidence" value="ECO:0007669"/>
    <property type="project" value="InterPro"/>
</dbReference>
<dbReference type="Pfam" id="PF13456">
    <property type="entry name" value="RVT_3"/>
    <property type="match status" value="1"/>
</dbReference>
<name>A0AAD4W4U5_PRUDU</name>
<dbReference type="PANTHER" id="PTHR47723">
    <property type="entry name" value="OS05G0353850 PROTEIN"/>
    <property type="match status" value="1"/>
</dbReference>